<keyword evidence="3" id="KW-1185">Reference proteome</keyword>
<dbReference type="AlphaFoldDB" id="A0A2T7ENI6"/>
<dbReference type="Pfam" id="PF07762">
    <property type="entry name" value="DUF1618"/>
    <property type="match status" value="1"/>
</dbReference>
<gene>
    <name evidence="2" type="ORF">GQ55_2G104100</name>
</gene>
<proteinExistence type="predicted"/>
<dbReference type="EMBL" id="CM009750">
    <property type="protein sequence ID" value="PUZ69391.1"/>
    <property type="molecule type" value="Genomic_DNA"/>
</dbReference>
<name>A0A2T7ENI6_9POAL</name>
<dbReference type="InterPro" id="IPR011676">
    <property type="entry name" value="DUF1618"/>
</dbReference>
<protein>
    <recommendedName>
        <fullName evidence="1">DUF1618 domain-containing protein</fullName>
    </recommendedName>
</protein>
<evidence type="ECO:0000259" key="1">
    <source>
        <dbReference type="Pfam" id="PF07762"/>
    </source>
</evidence>
<sequence>MPRTAAQCPDHPPWVLLDTAARIGRCENATTRYRQDQRRRRHRHPPGLSSCFVHCPGLPAEAFAWQPQVTGTDGALLLRDVRRAPRQRDVHRRLRVPRRRPRGAAVLHLLPRPYPVRIHYDHVGVLSRGGHHLIVVPQPRFEACGRTDYDLHVFSTETMSWSTTVAPMAGGTDCDPLARHMPTKVVSVGGVGLGWVDLRRGVLLCNVTDERPEGFGEGFDGATPPLRQTRDVTCSDGLLRFIEIEYPDLDDDKPHRVKVDGHHVREGDLRGELGPVLHRGLG</sequence>
<accession>A0A2T7ENI6</accession>
<organism evidence="2 3">
    <name type="scientific">Panicum hallii var. hallii</name>
    <dbReference type="NCBI Taxonomy" id="1504633"/>
    <lineage>
        <taxon>Eukaryota</taxon>
        <taxon>Viridiplantae</taxon>
        <taxon>Streptophyta</taxon>
        <taxon>Embryophyta</taxon>
        <taxon>Tracheophyta</taxon>
        <taxon>Spermatophyta</taxon>
        <taxon>Magnoliopsida</taxon>
        <taxon>Liliopsida</taxon>
        <taxon>Poales</taxon>
        <taxon>Poaceae</taxon>
        <taxon>PACMAD clade</taxon>
        <taxon>Panicoideae</taxon>
        <taxon>Panicodae</taxon>
        <taxon>Paniceae</taxon>
        <taxon>Panicinae</taxon>
        <taxon>Panicum</taxon>
        <taxon>Panicum sect. Panicum</taxon>
    </lineage>
</organism>
<reference evidence="2 3" key="1">
    <citation type="submission" date="2018-04" db="EMBL/GenBank/DDBJ databases">
        <title>WGS assembly of Panicum hallii var. hallii HAL2.</title>
        <authorList>
            <person name="Lovell J."/>
            <person name="Jenkins J."/>
            <person name="Lowry D."/>
            <person name="Mamidi S."/>
            <person name="Sreedasyam A."/>
            <person name="Weng X."/>
            <person name="Barry K."/>
            <person name="Bonette J."/>
            <person name="Campitelli B."/>
            <person name="Daum C."/>
            <person name="Gordon S."/>
            <person name="Gould B."/>
            <person name="Lipzen A."/>
            <person name="MacQueen A."/>
            <person name="Palacio-Mejia J."/>
            <person name="Plott C."/>
            <person name="Shakirov E."/>
            <person name="Shu S."/>
            <person name="Yoshinaga Y."/>
            <person name="Zane M."/>
            <person name="Rokhsar D."/>
            <person name="Grimwood J."/>
            <person name="Schmutz J."/>
            <person name="Juenger T."/>
        </authorList>
    </citation>
    <scope>NUCLEOTIDE SEQUENCE [LARGE SCALE GENOMIC DNA]</scope>
    <source>
        <strain evidence="3">cv. HAL2</strain>
    </source>
</reference>
<evidence type="ECO:0000313" key="2">
    <source>
        <dbReference type="EMBL" id="PUZ69391.1"/>
    </source>
</evidence>
<dbReference type="PANTHER" id="PTHR33074">
    <property type="entry name" value="EXPRESSED PROTEIN-RELATED"/>
    <property type="match status" value="1"/>
</dbReference>
<dbReference type="Gramene" id="PUZ69391">
    <property type="protein sequence ID" value="PUZ69391"/>
    <property type="gene ID" value="GQ55_2G104100"/>
</dbReference>
<evidence type="ECO:0000313" key="3">
    <source>
        <dbReference type="Proteomes" id="UP000244336"/>
    </source>
</evidence>
<dbReference type="OrthoDB" id="689295at2759"/>
<dbReference type="PANTHER" id="PTHR33074:SF127">
    <property type="entry name" value="OS04G0388000 PROTEIN"/>
    <property type="match status" value="1"/>
</dbReference>
<dbReference type="Proteomes" id="UP000244336">
    <property type="component" value="Chromosome 2"/>
</dbReference>
<feature type="domain" description="DUF1618" evidence="1">
    <location>
        <begin position="195"/>
        <end position="250"/>
    </location>
</feature>
<dbReference type="STRING" id="1504633.A0A2T7ENI6"/>